<dbReference type="AlphaFoldDB" id="A0A7V3KMU6"/>
<dbReference type="Gene3D" id="1.10.287.70">
    <property type="match status" value="1"/>
</dbReference>
<dbReference type="SUPFAM" id="SSF51735">
    <property type="entry name" value="NAD(P)-binding Rossmann-fold domains"/>
    <property type="match status" value="1"/>
</dbReference>
<dbReference type="InterPro" id="IPR006037">
    <property type="entry name" value="RCK_C"/>
</dbReference>
<keyword evidence="2" id="KW-0812">Transmembrane</keyword>
<protein>
    <submittedName>
        <fullName evidence="5">Potassium channel protein</fullName>
    </submittedName>
</protein>
<reference evidence="5" key="1">
    <citation type="journal article" date="2020" name="mSystems">
        <title>Genome- and Community-Level Interaction Insights into Carbon Utilization and Element Cycling Functions of Hydrothermarchaeota in Hydrothermal Sediment.</title>
        <authorList>
            <person name="Zhou Z."/>
            <person name="Liu Y."/>
            <person name="Xu W."/>
            <person name="Pan J."/>
            <person name="Luo Z.H."/>
            <person name="Li M."/>
        </authorList>
    </citation>
    <scope>NUCLEOTIDE SEQUENCE [LARGE SCALE GENOMIC DNA]</scope>
    <source>
        <strain evidence="5">SpSt-754</strain>
    </source>
</reference>
<evidence type="ECO:0000259" key="4">
    <source>
        <dbReference type="PROSITE" id="PS51202"/>
    </source>
</evidence>
<dbReference type="PANTHER" id="PTHR43833:SF9">
    <property type="entry name" value="POTASSIUM CHANNEL PROTEIN YUGO-RELATED"/>
    <property type="match status" value="1"/>
</dbReference>
<dbReference type="InterPro" id="IPR036291">
    <property type="entry name" value="NAD(P)-bd_dom_sf"/>
</dbReference>
<dbReference type="InterPro" id="IPR013099">
    <property type="entry name" value="K_chnl_dom"/>
</dbReference>
<dbReference type="Gene3D" id="3.40.50.720">
    <property type="entry name" value="NAD(P)-binding Rossmann-like Domain"/>
    <property type="match status" value="1"/>
</dbReference>
<keyword evidence="2" id="KW-0472">Membrane</keyword>
<dbReference type="InterPro" id="IPR036721">
    <property type="entry name" value="RCK_C_sf"/>
</dbReference>
<feature type="transmembrane region" description="Helical" evidence="2">
    <location>
        <begin position="12"/>
        <end position="30"/>
    </location>
</feature>
<dbReference type="PROSITE" id="PS51202">
    <property type="entry name" value="RCK_C"/>
    <property type="match status" value="1"/>
</dbReference>
<dbReference type="GO" id="GO:0008324">
    <property type="term" value="F:monoatomic cation transmembrane transporter activity"/>
    <property type="evidence" value="ECO:0007669"/>
    <property type="project" value="InterPro"/>
</dbReference>
<organism evidence="5">
    <name type="scientific">candidate division WOR-3 bacterium</name>
    <dbReference type="NCBI Taxonomy" id="2052148"/>
    <lineage>
        <taxon>Bacteria</taxon>
        <taxon>Bacteria division WOR-3</taxon>
    </lineage>
</organism>
<comment type="subcellular location">
    <subcellularLocation>
        <location evidence="1">Cell membrane</location>
        <topology evidence="1">Multi-pass membrane protein</topology>
    </subcellularLocation>
</comment>
<feature type="transmembrane region" description="Helical" evidence="2">
    <location>
        <begin position="36"/>
        <end position="53"/>
    </location>
</feature>
<keyword evidence="2" id="KW-1133">Transmembrane helix</keyword>
<dbReference type="SUPFAM" id="SSF81324">
    <property type="entry name" value="Voltage-gated potassium channels"/>
    <property type="match status" value="1"/>
</dbReference>
<dbReference type="Gene3D" id="3.30.70.1450">
    <property type="entry name" value="Regulator of K+ conductance, C-terminal domain"/>
    <property type="match status" value="1"/>
</dbReference>
<evidence type="ECO:0000259" key="3">
    <source>
        <dbReference type="PROSITE" id="PS51201"/>
    </source>
</evidence>
<evidence type="ECO:0000256" key="1">
    <source>
        <dbReference type="ARBA" id="ARBA00004651"/>
    </source>
</evidence>
<keyword evidence="5" id="KW-0813">Transport</keyword>
<name>A0A7V3KMU6_UNCW3</name>
<accession>A0A7V3KMU6</accession>
<sequence>MKGGLTEQRRILVLLVGIFLIIFLGTLGYIKIENMSPLDALYMAIITISTVGFKEVHPLSDMGKIFTILYIITGIAFVSYTLFTVGELLFETTFSNLLLKRRKEIKMEGHHIICGFGRIGSIVAKELHGKNEKFVVIEKDPEKIRILQEKGFPYIEGDATEEETLLMANIKKAKGIACTLTEDADNLYVALTARELNPNIVIVSRAENESSVKKLIKAGANKVITPYEEGAIKIAEYLTKREIVEIVDFIINAEPVQYAIKQLVLDKHHPLVNKTLREAGLRQKHGLLVIGIRRGKKTIFNPSPDEVLRENDVLVVIGEAEKLKGENL</sequence>
<dbReference type="PANTHER" id="PTHR43833">
    <property type="entry name" value="POTASSIUM CHANNEL PROTEIN 2-RELATED-RELATED"/>
    <property type="match status" value="1"/>
</dbReference>
<keyword evidence="5" id="KW-0406">Ion transport</keyword>
<dbReference type="SUPFAM" id="SSF116726">
    <property type="entry name" value="TrkA C-terminal domain-like"/>
    <property type="match status" value="1"/>
</dbReference>
<dbReference type="PROSITE" id="PS51201">
    <property type="entry name" value="RCK_N"/>
    <property type="match status" value="1"/>
</dbReference>
<proteinExistence type="predicted"/>
<gene>
    <name evidence="5" type="ORF">ENV38_02040</name>
</gene>
<comment type="caution">
    <text evidence="5">The sequence shown here is derived from an EMBL/GenBank/DDBJ whole genome shotgun (WGS) entry which is preliminary data.</text>
</comment>
<dbReference type="Pfam" id="PF02080">
    <property type="entry name" value="TrkA_C"/>
    <property type="match status" value="1"/>
</dbReference>
<dbReference type="Pfam" id="PF07885">
    <property type="entry name" value="Ion_trans_2"/>
    <property type="match status" value="1"/>
</dbReference>
<keyword evidence="5" id="KW-0407">Ion channel</keyword>
<evidence type="ECO:0000256" key="2">
    <source>
        <dbReference type="SAM" id="Phobius"/>
    </source>
</evidence>
<dbReference type="InterPro" id="IPR050721">
    <property type="entry name" value="Trk_Ktr_HKT_K-transport"/>
</dbReference>
<evidence type="ECO:0000313" key="5">
    <source>
        <dbReference type="EMBL" id="HGB35671.1"/>
    </source>
</evidence>
<dbReference type="GO" id="GO:0005886">
    <property type="term" value="C:plasma membrane"/>
    <property type="evidence" value="ECO:0007669"/>
    <property type="project" value="UniProtKB-SubCell"/>
</dbReference>
<feature type="transmembrane region" description="Helical" evidence="2">
    <location>
        <begin position="65"/>
        <end position="90"/>
    </location>
</feature>
<feature type="domain" description="RCK N-terminal" evidence="3">
    <location>
        <begin position="108"/>
        <end position="225"/>
    </location>
</feature>
<dbReference type="InterPro" id="IPR003148">
    <property type="entry name" value="RCK_N"/>
</dbReference>
<dbReference type="Pfam" id="PF02254">
    <property type="entry name" value="TrkA_N"/>
    <property type="match status" value="1"/>
</dbReference>
<feature type="domain" description="RCK C-terminal" evidence="4">
    <location>
        <begin position="248"/>
        <end position="328"/>
    </location>
</feature>
<dbReference type="EMBL" id="DTGD01000078">
    <property type="protein sequence ID" value="HGB35671.1"/>
    <property type="molecule type" value="Genomic_DNA"/>
</dbReference>
<dbReference type="GO" id="GO:0006813">
    <property type="term" value="P:potassium ion transport"/>
    <property type="evidence" value="ECO:0007669"/>
    <property type="project" value="InterPro"/>
</dbReference>